<comment type="similarity">
    <text evidence="2">Belongs to the complex I subunit 5 family.</text>
</comment>
<comment type="subcellular location">
    <subcellularLocation>
        <location evidence="1">Endomembrane system</location>
        <topology evidence="1">Multi-pass membrane protein</topology>
    </subcellularLocation>
    <subcellularLocation>
        <location evidence="13">Membrane</location>
        <topology evidence="13">Multi-pass membrane protein</topology>
    </subcellularLocation>
</comment>
<evidence type="ECO:0000256" key="9">
    <source>
        <dbReference type="ARBA" id="ARBA00023027"/>
    </source>
</evidence>
<dbReference type="GO" id="GO:0008137">
    <property type="term" value="F:NADH dehydrogenase (ubiquinone) activity"/>
    <property type="evidence" value="ECO:0007669"/>
    <property type="project" value="InterPro"/>
</dbReference>
<evidence type="ECO:0000256" key="8">
    <source>
        <dbReference type="ARBA" id="ARBA00022989"/>
    </source>
</evidence>
<organism evidence="18 19">
    <name type="scientific">Desulfuromonas thiophila</name>
    <dbReference type="NCBI Taxonomy" id="57664"/>
    <lineage>
        <taxon>Bacteria</taxon>
        <taxon>Pseudomonadati</taxon>
        <taxon>Thermodesulfobacteriota</taxon>
        <taxon>Desulfuromonadia</taxon>
        <taxon>Desulfuromonadales</taxon>
        <taxon>Desulfuromonadaceae</taxon>
        <taxon>Desulfuromonas</taxon>
    </lineage>
</organism>
<keyword evidence="3 13" id="KW-0812">Transmembrane</keyword>
<evidence type="ECO:0000256" key="13">
    <source>
        <dbReference type="RuleBase" id="RU000320"/>
    </source>
</evidence>
<evidence type="ECO:0000256" key="12">
    <source>
        <dbReference type="ARBA" id="ARBA00048026"/>
    </source>
</evidence>
<keyword evidence="4" id="KW-0874">Quinone</keyword>
<dbReference type="AlphaFoldDB" id="A0A1G6XB80"/>
<dbReference type="InterPro" id="IPR018393">
    <property type="entry name" value="NADHpl_OxRdtase_5_subgr"/>
</dbReference>
<evidence type="ECO:0000256" key="6">
    <source>
        <dbReference type="ARBA" id="ARBA00022957"/>
    </source>
</evidence>
<evidence type="ECO:0000256" key="4">
    <source>
        <dbReference type="ARBA" id="ARBA00022719"/>
    </source>
</evidence>
<comment type="catalytic activity">
    <reaction evidence="11">
        <text>a plastoquinone + NADPH + (n+1) H(+)(in) = a plastoquinol + NADP(+) + n H(+)(out)</text>
        <dbReference type="Rhea" id="RHEA:42612"/>
        <dbReference type="Rhea" id="RHEA-COMP:9561"/>
        <dbReference type="Rhea" id="RHEA-COMP:9562"/>
        <dbReference type="ChEBI" id="CHEBI:15378"/>
        <dbReference type="ChEBI" id="CHEBI:17757"/>
        <dbReference type="ChEBI" id="CHEBI:57783"/>
        <dbReference type="ChEBI" id="CHEBI:58349"/>
        <dbReference type="ChEBI" id="CHEBI:62192"/>
    </reaction>
</comment>
<evidence type="ECO:0000256" key="10">
    <source>
        <dbReference type="ARBA" id="ARBA00023136"/>
    </source>
</evidence>
<evidence type="ECO:0000256" key="14">
    <source>
        <dbReference type="SAM" id="Phobius"/>
    </source>
</evidence>
<dbReference type="GO" id="GO:0042773">
    <property type="term" value="P:ATP synthesis coupled electron transport"/>
    <property type="evidence" value="ECO:0007669"/>
    <property type="project" value="InterPro"/>
</dbReference>
<dbReference type="STRING" id="57664.SAMN05661003_101204"/>
<keyword evidence="8 14" id="KW-1133">Transmembrane helix</keyword>
<dbReference type="NCBIfam" id="NF005141">
    <property type="entry name" value="PRK06590.1"/>
    <property type="match status" value="1"/>
</dbReference>
<feature type="transmembrane region" description="Helical" evidence="14">
    <location>
        <begin position="140"/>
        <end position="160"/>
    </location>
</feature>
<evidence type="ECO:0000259" key="17">
    <source>
        <dbReference type="Pfam" id="PF01010"/>
    </source>
</evidence>
<dbReference type="EMBL" id="FNAQ01000001">
    <property type="protein sequence ID" value="SDD75341.1"/>
    <property type="molecule type" value="Genomic_DNA"/>
</dbReference>
<dbReference type="InterPro" id="IPR001750">
    <property type="entry name" value="ND/Mrp_TM"/>
</dbReference>
<evidence type="ECO:0000256" key="11">
    <source>
        <dbReference type="ARBA" id="ARBA00047726"/>
    </source>
</evidence>
<feature type="transmembrane region" description="Helical" evidence="14">
    <location>
        <begin position="429"/>
        <end position="451"/>
    </location>
</feature>
<evidence type="ECO:0000256" key="2">
    <source>
        <dbReference type="ARBA" id="ARBA00008200"/>
    </source>
</evidence>
<feature type="transmembrane region" description="Helical" evidence="14">
    <location>
        <begin position="86"/>
        <end position="106"/>
    </location>
</feature>
<dbReference type="Pfam" id="PF00361">
    <property type="entry name" value="Proton_antipo_M"/>
    <property type="match status" value="1"/>
</dbReference>
<dbReference type="OrthoDB" id="9805769at2"/>
<feature type="transmembrane region" description="Helical" evidence="14">
    <location>
        <begin position="388"/>
        <end position="409"/>
    </location>
</feature>
<protein>
    <submittedName>
        <fullName evidence="18">NADH dehydrogenase subunit L</fullName>
    </submittedName>
</protein>
<keyword evidence="5" id="KW-0521">NADP</keyword>
<keyword evidence="7" id="KW-1278">Translocase</keyword>
<keyword evidence="19" id="KW-1185">Reference proteome</keyword>
<dbReference type="Proteomes" id="UP000243205">
    <property type="component" value="Unassembled WGS sequence"/>
</dbReference>
<dbReference type="GO" id="GO:0012505">
    <property type="term" value="C:endomembrane system"/>
    <property type="evidence" value="ECO:0007669"/>
    <property type="project" value="UniProtKB-SubCell"/>
</dbReference>
<dbReference type="Pfam" id="PF00662">
    <property type="entry name" value="Proton_antipo_N"/>
    <property type="match status" value="1"/>
</dbReference>
<dbReference type="NCBIfam" id="TIGR01974">
    <property type="entry name" value="NDH_I_L"/>
    <property type="match status" value="1"/>
</dbReference>
<evidence type="ECO:0000256" key="1">
    <source>
        <dbReference type="ARBA" id="ARBA00004127"/>
    </source>
</evidence>
<evidence type="ECO:0000256" key="3">
    <source>
        <dbReference type="ARBA" id="ARBA00022692"/>
    </source>
</evidence>
<reference evidence="19" key="1">
    <citation type="submission" date="2016-10" db="EMBL/GenBank/DDBJ databases">
        <authorList>
            <person name="Varghese N."/>
            <person name="Submissions S."/>
        </authorList>
    </citation>
    <scope>NUCLEOTIDE SEQUENCE [LARGE SCALE GENOMIC DNA]</scope>
    <source>
        <strain evidence="19">DSM 8987</strain>
    </source>
</reference>
<evidence type="ECO:0000256" key="7">
    <source>
        <dbReference type="ARBA" id="ARBA00022967"/>
    </source>
</evidence>
<dbReference type="PRINTS" id="PR01434">
    <property type="entry name" value="NADHDHGNASE5"/>
</dbReference>
<dbReference type="PRINTS" id="PR01435">
    <property type="entry name" value="NPOXDRDTASE5"/>
</dbReference>
<dbReference type="GO" id="GO:0048038">
    <property type="term" value="F:quinone binding"/>
    <property type="evidence" value="ECO:0007669"/>
    <property type="project" value="UniProtKB-KW"/>
</dbReference>
<gene>
    <name evidence="18" type="ORF">SAMN05661003_101204</name>
</gene>
<feature type="transmembrane region" description="Helical" evidence="14">
    <location>
        <begin position="313"/>
        <end position="339"/>
    </location>
</feature>
<dbReference type="PANTHER" id="PTHR42829:SF2">
    <property type="entry name" value="NADH-UBIQUINONE OXIDOREDUCTASE CHAIN 5"/>
    <property type="match status" value="1"/>
</dbReference>
<feature type="domain" description="NADH-Ubiquinone oxidoreductase (complex I) chain 5 N-terminal" evidence="16">
    <location>
        <begin position="69"/>
        <end position="119"/>
    </location>
</feature>
<sequence length="659" mass="72487">MYDKLWLIPLFPFLGFLINGLLGRKIKNEKVIGAIGTLAIFASFLLSCRYFLQLLADEVKVHEVVVASWMSVGSLQVDWGFLFDPLSALMMLNVTGLATLIHLYSIGYMHGEDGYPRYFSYLNLFTFAMLMLVMGNNALVLFVGWEGVGLCSYLLIGYYYEKKSASDAGKKAFVVNRIGDFGFLLGLFLLFWSLGSKGVWTIRFTEIAANAHLLEQGGLVVTLVTLCFFLGATGKSAQIPLYTWLPDAMEGPTPVSALIHAATMVTAGVYMIGRMNGLYALAPETMLVVAIVGGATALFAATIGLAQNDIKRVLAYSTVSQLGYMFLAMGVGAFTAGIFHLLTHAFFKACLFLGSGSVIHAMHHAYHHAHLHDDPQDMRNMGGLRKKMPITFVTFLLSTLAIAGIPFFSGFFSKDEILWWAFASTRGHWGLWLMGAIAAGMTAFYMFRLVFMTFFGEQKTDARAKDHIPESPLVITLPLMILALLATFGGLIGIPHVLGNLLGHLPNKIEAFLSPVFGHTQHLHHLHAHGSASAEFGLMGLSVGIALCGILLAWFLYCRRPELPGRIAGAFAGLHRAIYNKWYVDELYDLLFVNPTKNLGTRLWTFFDVRIVDGLVNGVAWLVRGAGRVLRHTQTGYTHSYAMAMVMGLVAIIAVCVFH</sequence>
<proteinExistence type="inferred from homology"/>
<dbReference type="PANTHER" id="PTHR42829">
    <property type="entry name" value="NADH-UBIQUINONE OXIDOREDUCTASE CHAIN 5"/>
    <property type="match status" value="1"/>
</dbReference>
<dbReference type="InterPro" id="IPR002128">
    <property type="entry name" value="NADH_UbQ_OxRdtase_chlpt_su5_C"/>
</dbReference>
<feature type="transmembrane region" description="Helical" evidence="14">
    <location>
        <begin position="118"/>
        <end position="134"/>
    </location>
</feature>
<feature type="transmembrane region" description="Helical" evidence="14">
    <location>
        <begin position="472"/>
        <end position="498"/>
    </location>
</feature>
<dbReference type="InterPro" id="IPR001516">
    <property type="entry name" value="Proton_antipo_N"/>
</dbReference>
<feature type="transmembrane region" description="Helical" evidence="14">
    <location>
        <begin position="31"/>
        <end position="52"/>
    </location>
</feature>
<dbReference type="RefSeq" id="WP_092075355.1">
    <property type="nucleotide sequence ID" value="NZ_FNAQ01000001.1"/>
</dbReference>
<feature type="domain" description="NADH:quinone oxidoreductase/Mrp antiporter transmembrane" evidence="15">
    <location>
        <begin position="136"/>
        <end position="442"/>
    </location>
</feature>
<keyword evidence="9" id="KW-0520">NAD</keyword>
<evidence type="ECO:0000259" key="15">
    <source>
        <dbReference type="Pfam" id="PF00361"/>
    </source>
</evidence>
<feature type="transmembrane region" description="Helical" evidence="14">
    <location>
        <begin position="255"/>
        <end position="273"/>
    </location>
</feature>
<accession>A0A1G6XB80</accession>
<feature type="transmembrane region" description="Helical" evidence="14">
    <location>
        <begin position="641"/>
        <end position="658"/>
    </location>
</feature>
<comment type="catalytic activity">
    <reaction evidence="12">
        <text>a plastoquinone + NADH + (n+1) H(+)(in) = a plastoquinol + NAD(+) + n H(+)(out)</text>
        <dbReference type="Rhea" id="RHEA:42608"/>
        <dbReference type="Rhea" id="RHEA-COMP:9561"/>
        <dbReference type="Rhea" id="RHEA-COMP:9562"/>
        <dbReference type="ChEBI" id="CHEBI:15378"/>
        <dbReference type="ChEBI" id="CHEBI:17757"/>
        <dbReference type="ChEBI" id="CHEBI:57540"/>
        <dbReference type="ChEBI" id="CHEBI:57945"/>
        <dbReference type="ChEBI" id="CHEBI:62192"/>
    </reaction>
</comment>
<evidence type="ECO:0000259" key="16">
    <source>
        <dbReference type="Pfam" id="PF00662"/>
    </source>
</evidence>
<evidence type="ECO:0000313" key="18">
    <source>
        <dbReference type="EMBL" id="SDD75341.1"/>
    </source>
</evidence>
<feature type="transmembrane region" description="Helical" evidence="14">
    <location>
        <begin position="285"/>
        <end position="306"/>
    </location>
</feature>
<name>A0A1G6XB80_9BACT</name>
<keyword evidence="10 14" id="KW-0472">Membrane</keyword>
<dbReference type="GO" id="GO:0016020">
    <property type="term" value="C:membrane"/>
    <property type="evidence" value="ECO:0007669"/>
    <property type="project" value="UniProtKB-SubCell"/>
</dbReference>
<evidence type="ECO:0000256" key="5">
    <source>
        <dbReference type="ARBA" id="ARBA00022857"/>
    </source>
</evidence>
<feature type="transmembrane region" description="Helical" evidence="14">
    <location>
        <begin position="536"/>
        <end position="557"/>
    </location>
</feature>
<feature type="transmembrane region" description="Helical" evidence="14">
    <location>
        <begin position="6"/>
        <end position="24"/>
    </location>
</feature>
<dbReference type="GO" id="GO:0015990">
    <property type="term" value="P:electron transport coupled proton transport"/>
    <property type="evidence" value="ECO:0007669"/>
    <property type="project" value="TreeGrafter"/>
</dbReference>
<dbReference type="Gene3D" id="1.20.5.2700">
    <property type="match status" value="1"/>
</dbReference>
<keyword evidence="6" id="KW-0618">Plastoquinone</keyword>
<dbReference type="InterPro" id="IPR003945">
    <property type="entry name" value="NU5C-like"/>
</dbReference>
<evidence type="ECO:0000313" key="19">
    <source>
        <dbReference type="Proteomes" id="UP000243205"/>
    </source>
</evidence>
<dbReference type="Pfam" id="PF01010">
    <property type="entry name" value="Proton_antipo_C"/>
    <property type="match status" value="1"/>
</dbReference>
<feature type="transmembrane region" description="Helical" evidence="14">
    <location>
        <begin position="172"/>
        <end position="193"/>
    </location>
</feature>
<feature type="domain" description="NADH:ubiquinone/plastoquinone oxidoreductase chloroplast chain 5 C-terminal" evidence="17">
    <location>
        <begin position="465"/>
        <end position="557"/>
    </location>
</feature>
<dbReference type="GO" id="GO:0003954">
    <property type="term" value="F:NADH dehydrogenase activity"/>
    <property type="evidence" value="ECO:0007669"/>
    <property type="project" value="TreeGrafter"/>
</dbReference>